<gene>
    <name evidence="3" type="ORF">H9X91_13290</name>
</gene>
<feature type="transmembrane region" description="Helical" evidence="2">
    <location>
        <begin position="93"/>
        <end position="112"/>
    </location>
</feature>
<keyword evidence="2" id="KW-0472">Membrane</keyword>
<evidence type="ECO:0000313" key="3">
    <source>
        <dbReference type="EMBL" id="MBM6852412.1"/>
    </source>
</evidence>
<dbReference type="Pfam" id="PF09578">
    <property type="entry name" value="Spore_YabQ"/>
    <property type="match status" value="1"/>
</dbReference>
<dbReference type="InterPro" id="IPR019074">
    <property type="entry name" value="YabQ"/>
</dbReference>
<feature type="region of interest" description="Disordered" evidence="1">
    <location>
        <begin position="144"/>
        <end position="199"/>
    </location>
</feature>
<keyword evidence="4" id="KW-1185">Reference proteome</keyword>
<comment type="caution">
    <text evidence="3">The sequence shown here is derived from an EMBL/GenBank/DDBJ whole genome shotgun (WGS) entry which is preliminary data.</text>
</comment>
<evidence type="ECO:0000313" key="4">
    <source>
        <dbReference type="Proteomes" id="UP000719500"/>
    </source>
</evidence>
<evidence type="ECO:0008006" key="5">
    <source>
        <dbReference type="Google" id="ProtNLM"/>
    </source>
</evidence>
<dbReference type="RefSeq" id="WP_204805708.1">
    <property type="nucleotide sequence ID" value="NZ_JACSNX010000033.1"/>
</dbReference>
<evidence type="ECO:0000256" key="2">
    <source>
        <dbReference type="SAM" id="Phobius"/>
    </source>
</evidence>
<dbReference type="NCBIfam" id="TIGR02893">
    <property type="entry name" value="spore_yabQ"/>
    <property type="match status" value="1"/>
</dbReference>
<dbReference type="EMBL" id="JACSNX010000033">
    <property type="protein sequence ID" value="MBM6852412.1"/>
    <property type="molecule type" value="Genomic_DNA"/>
</dbReference>
<feature type="transmembrane region" description="Helical" evidence="2">
    <location>
        <begin position="67"/>
        <end position="86"/>
    </location>
</feature>
<organism evidence="3 4">
    <name type="scientific">Oscillibacter valericigenes</name>
    <dbReference type="NCBI Taxonomy" id="351091"/>
    <lineage>
        <taxon>Bacteria</taxon>
        <taxon>Bacillati</taxon>
        <taxon>Bacillota</taxon>
        <taxon>Clostridia</taxon>
        <taxon>Eubacteriales</taxon>
        <taxon>Oscillospiraceae</taxon>
        <taxon>Oscillibacter</taxon>
    </lineage>
</organism>
<evidence type="ECO:0000256" key="1">
    <source>
        <dbReference type="SAM" id="MobiDB-lite"/>
    </source>
</evidence>
<dbReference type="Proteomes" id="UP000719500">
    <property type="component" value="Unassembled WGS sequence"/>
</dbReference>
<protein>
    <recommendedName>
        <fullName evidence="5">Spore cortex biosynthesis protein YabQ</fullName>
    </recommendedName>
</protein>
<keyword evidence="2" id="KW-0812">Transmembrane</keyword>
<feature type="compositionally biased region" description="Basic residues" evidence="1">
    <location>
        <begin position="144"/>
        <end position="172"/>
    </location>
</feature>
<accession>A0ABS2FXP6</accession>
<name>A0ABS2FXP6_9FIRM</name>
<proteinExistence type="predicted"/>
<feature type="transmembrane region" description="Helical" evidence="2">
    <location>
        <begin position="41"/>
        <end position="61"/>
    </location>
</feature>
<keyword evidence="2" id="KW-1133">Transmembrane helix</keyword>
<feature type="transmembrane region" description="Helical" evidence="2">
    <location>
        <begin position="6"/>
        <end position="29"/>
    </location>
</feature>
<reference evidence="3 4" key="1">
    <citation type="journal article" date="2021" name="Sci. Rep.">
        <title>The distribution of antibiotic resistance genes in chicken gut microbiota commensals.</title>
        <authorList>
            <person name="Juricova H."/>
            <person name="Matiasovicova J."/>
            <person name="Kubasova T."/>
            <person name="Cejkova D."/>
            <person name="Rychlik I."/>
        </authorList>
    </citation>
    <scope>NUCLEOTIDE SEQUENCE [LARGE SCALE GENOMIC DNA]</scope>
    <source>
        <strain evidence="3 4">An411</strain>
    </source>
</reference>
<sequence>MGADVSLRLLVCLQAGLLGMTLGLLYDVLRAFRLRLRRLTGVLDILYCILAGMAVFLFTLYRARGQMSLLLLLGLAGGAAVFFRFLSRPLQPVWTFWVDTLAFLLHLIAIPLRGMERLCKKIAGHGKNLFYFIRKCYTIKTTRGNRRLQKGGRRRGKGKKAAKAKIRRQHHHQGPDPGDPGGHRRAAAKPPRSGAGRRG</sequence>